<keyword evidence="3" id="KW-1185">Reference proteome</keyword>
<accession>A0AAD4VGE4</accession>
<dbReference type="EMBL" id="JAJFAZ020000006">
    <property type="protein sequence ID" value="KAI5324026.1"/>
    <property type="molecule type" value="Genomic_DNA"/>
</dbReference>
<evidence type="ECO:0000256" key="1">
    <source>
        <dbReference type="SAM" id="MobiDB-lite"/>
    </source>
</evidence>
<dbReference type="AlphaFoldDB" id="A0AAD4VGE4"/>
<evidence type="ECO:0000313" key="3">
    <source>
        <dbReference type="Proteomes" id="UP001054821"/>
    </source>
</evidence>
<name>A0AAD4VGE4_PRUDU</name>
<gene>
    <name evidence="2" type="ORF">L3X38_033099</name>
</gene>
<proteinExistence type="predicted"/>
<feature type="compositionally biased region" description="Basic and acidic residues" evidence="1">
    <location>
        <begin position="35"/>
        <end position="45"/>
    </location>
</feature>
<reference evidence="2 3" key="1">
    <citation type="journal article" date="2022" name="G3 (Bethesda)">
        <title>Whole-genome sequence and methylome profiling of the almond [Prunus dulcis (Mill.) D.A. Webb] cultivar 'Nonpareil'.</title>
        <authorList>
            <person name="D'Amico-Willman K.M."/>
            <person name="Ouma W.Z."/>
            <person name="Meulia T."/>
            <person name="Sideli G.M."/>
            <person name="Gradziel T.M."/>
            <person name="Fresnedo-Ramirez J."/>
        </authorList>
    </citation>
    <scope>NUCLEOTIDE SEQUENCE [LARGE SCALE GENOMIC DNA]</scope>
    <source>
        <strain evidence="2">Clone GOH B32 T37-40</strain>
    </source>
</reference>
<organism evidence="2 3">
    <name type="scientific">Prunus dulcis</name>
    <name type="common">Almond</name>
    <name type="synonym">Amygdalus dulcis</name>
    <dbReference type="NCBI Taxonomy" id="3755"/>
    <lineage>
        <taxon>Eukaryota</taxon>
        <taxon>Viridiplantae</taxon>
        <taxon>Streptophyta</taxon>
        <taxon>Embryophyta</taxon>
        <taxon>Tracheophyta</taxon>
        <taxon>Spermatophyta</taxon>
        <taxon>Magnoliopsida</taxon>
        <taxon>eudicotyledons</taxon>
        <taxon>Gunneridae</taxon>
        <taxon>Pentapetalae</taxon>
        <taxon>rosids</taxon>
        <taxon>fabids</taxon>
        <taxon>Rosales</taxon>
        <taxon>Rosaceae</taxon>
        <taxon>Amygdaloideae</taxon>
        <taxon>Amygdaleae</taxon>
        <taxon>Prunus</taxon>
    </lineage>
</organism>
<evidence type="ECO:0000313" key="2">
    <source>
        <dbReference type="EMBL" id="KAI5324026.1"/>
    </source>
</evidence>
<comment type="caution">
    <text evidence="2">The sequence shown here is derived from an EMBL/GenBank/DDBJ whole genome shotgun (WGS) entry which is preliminary data.</text>
</comment>
<sequence>MSPLGFQGFDAAGLLHKGEAPPTLFPGFPMGANRGKGEWTDRLPNDYDGDNIETQASVPEQEDIRDTDDMHEDFDENNYYDRDKDAFVHSGDYPEECGCSDTFSGFADSSVRHINIEPVLGISHVLLSFHSLHRKRPIHRPSLSCRLPK</sequence>
<protein>
    <submittedName>
        <fullName evidence="2">Uncharacterized protein</fullName>
    </submittedName>
</protein>
<dbReference type="Proteomes" id="UP001054821">
    <property type="component" value="Chromosome 6"/>
</dbReference>
<feature type="region of interest" description="Disordered" evidence="1">
    <location>
        <begin position="35"/>
        <end position="74"/>
    </location>
</feature>